<accession>A0AAN7BMK5</accession>
<feature type="transmembrane region" description="Helical" evidence="7">
    <location>
        <begin position="100"/>
        <end position="128"/>
    </location>
</feature>
<dbReference type="PANTHER" id="PTHR33048">
    <property type="entry name" value="PTH11-LIKE INTEGRAL MEMBRANE PROTEIN (AFU_ORTHOLOGUE AFUA_5G11245)"/>
    <property type="match status" value="1"/>
</dbReference>
<organism evidence="9 10">
    <name type="scientific">Podospora fimiseda</name>
    <dbReference type="NCBI Taxonomy" id="252190"/>
    <lineage>
        <taxon>Eukaryota</taxon>
        <taxon>Fungi</taxon>
        <taxon>Dikarya</taxon>
        <taxon>Ascomycota</taxon>
        <taxon>Pezizomycotina</taxon>
        <taxon>Sordariomycetes</taxon>
        <taxon>Sordariomycetidae</taxon>
        <taxon>Sordariales</taxon>
        <taxon>Podosporaceae</taxon>
        <taxon>Podospora</taxon>
    </lineage>
</organism>
<feature type="transmembrane region" description="Helical" evidence="7">
    <location>
        <begin position="56"/>
        <end position="80"/>
    </location>
</feature>
<feature type="transmembrane region" description="Helical" evidence="7">
    <location>
        <begin position="22"/>
        <end position="44"/>
    </location>
</feature>
<evidence type="ECO:0000256" key="3">
    <source>
        <dbReference type="ARBA" id="ARBA00022989"/>
    </source>
</evidence>
<evidence type="ECO:0000256" key="6">
    <source>
        <dbReference type="SAM" id="MobiDB-lite"/>
    </source>
</evidence>
<dbReference type="EMBL" id="MU865354">
    <property type="protein sequence ID" value="KAK4226108.1"/>
    <property type="molecule type" value="Genomic_DNA"/>
</dbReference>
<reference evidence="9" key="1">
    <citation type="journal article" date="2023" name="Mol. Phylogenet. Evol.">
        <title>Genome-scale phylogeny and comparative genomics of the fungal order Sordariales.</title>
        <authorList>
            <person name="Hensen N."/>
            <person name="Bonometti L."/>
            <person name="Westerberg I."/>
            <person name="Brannstrom I.O."/>
            <person name="Guillou S."/>
            <person name="Cros-Aarteil S."/>
            <person name="Calhoun S."/>
            <person name="Haridas S."/>
            <person name="Kuo A."/>
            <person name="Mondo S."/>
            <person name="Pangilinan J."/>
            <person name="Riley R."/>
            <person name="LaButti K."/>
            <person name="Andreopoulos B."/>
            <person name="Lipzen A."/>
            <person name="Chen C."/>
            <person name="Yan M."/>
            <person name="Daum C."/>
            <person name="Ng V."/>
            <person name="Clum A."/>
            <person name="Steindorff A."/>
            <person name="Ohm R.A."/>
            <person name="Martin F."/>
            <person name="Silar P."/>
            <person name="Natvig D.O."/>
            <person name="Lalanne C."/>
            <person name="Gautier V."/>
            <person name="Ament-Velasquez S.L."/>
            <person name="Kruys A."/>
            <person name="Hutchinson M.I."/>
            <person name="Powell A.J."/>
            <person name="Barry K."/>
            <person name="Miller A.N."/>
            <person name="Grigoriev I.V."/>
            <person name="Debuchy R."/>
            <person name="Gladieux P."/>
            <person name="Hiltunen Thoren M."/>
            <person name="Johannesson H."/>
        </authorList>
    </citation>
    <scope>NUCLEOTIDE SEQUENCE</scope>
    <source>
        <strain evidence="9">CBS 990.96</strain>
    </source>
</reference>
<keyword evidence="10" id="KW-1185">Reference proteome</keyword>
<evidence type="ECO:0000256" key="4">
    <source>
        <dbReference type="ARBA" id="ARBA00023136"/>
    </source>
</evidence>
<comment type="caution">
    <text evidence="9">The sequence shown here is derived from an EMBL/GenBank/DDBJ whole genome shotgun (WGS) entry which is preliminary data.</text>
</comment>
<keyword evidence="3 7" id="KW-1133">Transmembrane helix</keyword>
<gene>
    <name evidence="9" type="ORF">QBC38DRAFT_481547</name>
</gene>
<evidence type="ECO:0000256" key="5">
    <source>
        <dbReference type="ARBA" id="ARBA00038359"/>
    </source>
</evidence>
<feature type="transmembrane region" description="Helical" evidence="7">
    <location>
        <begin position="218"/>
        <end position="240"/>
    </location>
</feature>
<dbReference type="InterPro" id="IPR052337">
    <property type="entry name" value="SAT4-like"/>
</dbReference>
<feature type="transmembrane region" description="Helical" evidence="7">
    <location>
        <begin position="183"/>
        <end position="206"/>
    </location>
</feature>
<feature type="transmembrane region" description="Helical" evidence="7">
    <location>
        <begin position="140"/>
        <end position="162"/>
    </location>
</feature>
<evidence type="ECO:0000256" key="7">
    <source>
        <dbReference type="SAM" id="Phobius"/>
    </source>
</evidence>
<feature type="region of interest" description="Disordered" evidence="6">
    <location>
        <begin position="312"/>
        <end position="350"/>
    </location>
</feature>
<keyword evidence="4 7" id="KW-0472">Membrane</keyword>
<dbReference type="PANTHER" id="PTHR33048:SF55">
    <property type="entry name" value="INTEGRAL MEMBRANE PROTEIN"/>
    <property type="match status" value="1"/>
</dbReference>
<comment type="subcellular location">
    <subcellularLocation>
        <location evidence="1">Membrane</location>
        <topology evidence="1">Multi-pass membrane protein</topology>
    </subcellularLocation>
</comment>
<dbReference type="Proteomes" id="UP001301958">
    <property type="component" value="Unassembled WGS sequence"/>
</dbReference>
<proteinExistence type="inferred from homology"/>
<feature type="domain" description="Rhodopsin" evidence="8">
    <location>
        <begin position="39"/>
        <end position="282"/>
    </location>
</feature>
<keyword evidence="2 7" id="KW-0812">Transmembrane</keyword>
<dbReference type="InterPro" id="IPR049326">
    <property type="entry name" value="Rhodopsin_dom_fungi"/>
</dbReference>
<reference evidence="9" key="2">
    <citation type="submission" date="2023-05" db="EMBL/GenBank/DDBJ databases">
        <authorList>
            <consortium name="Lawrence Berkeley National Laboratory"/>
            <person name="Steindorff A."/>
            <person name="Hensen N."/>
            <person name="Bonometti L."/>
            <person name="Westerberg I."/>
            <person name="Brannstrom I.O."/>
            <person name="Guillou S."/>
            <person name="Cros-Aarteil S."/>
            <person name="Calhoun S."/>
            <person name="Haridas S."/>
            <person name="Kuo A."/>
            <person name="Mondo S."/>
            <person name="Pangilinan J."/>
            <person name="Riley R."/>
            <person name="Labutti K."/>
            <person name="Andreopoulos B."/>
            <person name="Lipzen A."/>
            <person name="Chen C."/>
            <person name="Yanf M."/>
            <person name="Daum C."/>
            <person name="Ng V."/>
            <person name="Clum A."/>
            <person name="Ohm R."/>
            <person name="Martin F."/>
            <person name="Silar P."/>
            <person name="Natvig D."/>
            <person name="Lalanne C."/>
            <person name="Gautier V."/>
            <person name="Ament-Velasquez S.L."/>
            <person name="Kruys A."/>
            <person name="Hutchinson M.I."/>
            <person name="Powell A.J."/>
            <person name="Barry K."/>
            <person name="Miller A.N."/>
            <person name="Grigoriev I.V."/>
            <person name="Debuchy R."/>
            <person name="Gladieux P."/>
            <person name="Thoren M.H."/>
            <person name="Johannesson H."/>
        </authorList>
    </citation>
    <scope>NUCLEOTIDE SEQUENCE</scope>
    <source>
        <strain evidence="9">CBS 990.96</strain>
    </source>
</reference>
<comment type="similarity">
    <text evidence="5">Belongs to the SAT4 family.</text>
</comment>
<dbReference type="GO" id="GO:0016020">
    <property type="term" value="C:membrane"/>
    <property type="evidence" value="ECO:0007669"/>
    <property type="project" value="UniProtKB-SubCell"/>
</dbReference>
<feature type="compositionally biased region" description="Polar residues" evidence="6">
    <location>
        <begin position="316"/>
        <end position="342"/>
    </location>
</feature>
<dbReference type="AlphaFoldDB" id="A0AAN7BMK5"/>
<evidence type="ECO:0000313" key="10">
    <source>
        <dbReference type="Proteomes" id="UP001301958"/>
    </source>
</evidence>
<evidence type="ECO:0000256" key="2">
    <source>
        <dbReference type="ARBA" id="ARBA00022692"/>
    </source>
</evidence>
<sequence>MSVIDYGNDTDPLSSANIINQLIVISAVAPALALVFVSARFYTARSVLRTIHKDDWLILPAMVTAIVFSIFIIVMTKYGLGQRLGYLGKHGLWKPIGKKFVLLSGFGAALTSNVATLFTKCSILVFYLRFSTSRYFTWTIYTILGIVIVANTLGALHAFFVCQPMKRFWTGPGTPGTCWDQHAWYAWLIIMNCVTDGILLVLPAWILAPLRVGLSQKVGIAAILGTGGFVVGVSILRVVIMETTKEMEDMTYRFAINYFWTTVEMNVAIVCACAPCLRPLLAQYFPSLVSLGAPRREPASLYTLPVSQVVARPSPRTDQVDTSESTMELTSNCQTFGSPPRSSTHKEAPV</sequence>
<dbReference type="Pfam" id="PF20684">
    <property type="entry name" value="Fung_rhodopsin"/>
    <property type="match status" value="1"/>
</dbReference>
<protein>
    <recommendedName>
        <fullName evidence="8">Rhodopsin domain-containing protein</fullName>
    </recommendedName>
</protein>
<evidence type="ECO:0000256" key="1">
    <source>
        <dbReference type="ARBA" id="ARBA00004141"/>
    </source>
</evidence>
<evidence type="ECO:0000313" key="9">
    <source>
        <dbReference type="EMBL" id="KAK4226108.1"/>
    </source>
</evidence>
<name>A0AAN7BMK5_9PEZI</name>
<evidence type="ECO:0000259" key="8">
    <source>
        <dbReference type="Pfam" id="PF20684"/>
    </source>
</evidence>